<dbReference type="Pfam" id="PF06290">
    <property type="entry name" value="PsiB"/>
    <property type="match status" value="1"/>
</dbReference>
<comment type="caution">
    <text evidence="1">The sequence shown here is derived from an EMBL/GenBank/DDBJ whole genome shotgun (WGS) entry which is preliminary data.</text>
</comment>
<reference evidence="1 2" key="1">
    <citation type="submission" date="2017-11" db="EMBL/GenBank/DDBJ databases">
        <authorList>
            <person name="Han C.G."/>
        </authorList>
    </citation>
    <scope>NUCLEOTIDE SEQUENCE [LARGE SCALE GENOMIC DNA]</scope>
    <source>
        <strain evidence="1 2">A10</strain>
    </source>
</reference>
<evidence type="ECO:0000313" key="1">
    <source>
        <dbReference type="EMBL" id="PLO75739.1"/>
    </source>
</evidence>
<dbReference type="Gene3D" id="3.40.50.11880">
    <property type="entry name" value="Plasmid SOS inhibition protein"/>
    <property type="match status" value="1"/>
</dbReference>
<accession>A0A2J5QBN7</accession>
<protein>
    <submittedName>
        <fullName evidence="1">Conjugation system SOS inhibitor PsiB</fullName>
    </submittedName>
</protein>
<dbReference type="EMBL" id="PIDR01000001">
    <property type="protein sequence ID" value="PLO75739.1"/>
    <property type="molecule type" value="Genomic_DNA"/>
</dbReference>
<gene>
    <name evidence="1" type="ORF">CWN49_00325</name>
</gene>
<dbReference type="InterPro" id="IPR038131">
    <property type="entry name" value="PsiB-like_sf"/>
</dbReference>
<reference evidence="1 2" key="2">
    <citation type="submission" date="2018-01" db="EMBL/GenBank/DDBJ databases">
        <title>Genomic study of Klebsiella pneumoniae.</title>
        <authorList>
            <person name="Yang Y."/>
            <person name="Bicalho R."/>
        </authorList>
    </citation>
    <scope>NUCLEOTIDE SEQUENCE [LARGE SCALE GENOMIC DNA]</scope>
    <source>
        <strain evidence="1 2">A10</strain>
    </source>
</reference>
<dbReference type="AlphaFoldDB" id="A0A2J5QBN7"/>
<sequence>MTMIYDLNKINCLTASDMESVRQQGEDARRGLSDAVLALLPVPQNWCICAEYRTEFGGLFPVQCRLSADGCDEYHLCVCSPGDISPYWLLVLLSAGGLVVRTLWQGEQFDPVRIGTLVSQVAGMRRFGCSARTVVSLLNEEVMA</sequence>
<dbReference type="NCBIfam" id="NF010255">
    <property type="entry name" value="PRK13701.1"/>
    <property type="match status" value="1"/>
</dbReference>
<organism evidence="1 2">
    <name type="scientific">Klebsiella michiganensis</name>
    <dbReference type="NCBI Taxonomy" id="1134687"/>
    <lineage>
        <taxon>Bacteria</taxon>
        <taxon>Pseudomonadati</taxon>
        <taxon>Pseudomonadota</taxon>
        <taxon>Gammaproteobacteria</taxon>
        <taxon>Enterobacterales</taxon>
        <taxon>Enterobacteriaceae</taxon>
        <taxon>Klebsiella/Raoultella group</taxon>
        <taxon>Klebsiella</taxon>
    </lineage>
</organism>
<dbReference type="Proteomes" id="UP000234667">
    <property type="component" value="Unassembled WGS sequence"/>
</dbReference>
<name>A0A2J5QBN7_9ENTR</name>
<dbReference type="InterPro" id="IPR009385">
    <property type="entry name" value="Plasmid_inh_PsiB"/>
</dbReference>
<proteinExistence type="predicted"/>
<evidence type="ECO:0000313" key="2">
    <source>
        <dbReference type="Proteomes" id="UP000234667"/>
    </source>
</evidence>